<dbReference type="EMBL" id="VKID01000001">
    <property type="protein sequence ID" value="TRY00263.1"/>
    <property type="molecule type" value="Genomic_DNA"/>
</dbReference>
<dbReference type="Pfam" id="PF01182">
    <property type="entry name" value="Glucosamine_iso"/>
    <property type="match status" value="1"/>
</dbReference>
<dbReference type="GeneID" id="41338469"/>
<gene>
    <name evidence="3 5" type="primary">nagB</name>
    <name evidence="5" type="ORF">FNV44_04240</name>
</gene>
<dbReference type="SUPFAM" id="SSF100950">
    <property type="entry name" value="NagB/RpiA/CoA transferase-like"/>
    <property type="match status" value="1"/>
</dbReference>
<dbReference type="GO" id="GO:0005737">
    <property type="term" value="C:cytoplasm"/>
    <property type="evidence" value="ECO:0007669"/>
    <property type="project" value="TreeGrafter"/>
</dbReference>
<reference evidence="5 6" key="1">
    <citation type="submission" date="2019-07" db="EMBL/GenBank/DDBJ databases">
        <title>Genome sequence of Acholeplasma laidlawii strain with increased resistance to erythromycin.</title>
        <authorList>
            <person name="Medvedeva E.S."/>
            <person name="Baranova N.B."/>
            <person name="Siniagina M.N."/>
            <person name="Mouzykantov A."/>
            <person name="Chernova O.A."/>
            <person name="Chernov V.M."/>
        </authorList>
    </citation>
    <scope>NUCLEOTIDE SEQUENCE [LARGE SCALE GENOMIC DNA]</scope>
    <source>
        <strain evidence="5 6">PG8REry</strain>
    </source>
</reference>
<dbReference type="Gene3D" id="3.40.50.1360">
    <property type="match status" value="1"/>
</dbReference>
<dbReference type="CDD" id="cd01399">
    <property type="entry name" value="GlcN6P_deaminase"/>
    <property type="match status" value="1"/>
</dbReference>
<feature type="active site" description="Proton acceptor; for ring-opening step" evidence="3">
    <location>
        <position position="136"/>
    </location>
</feature>
<dbReference type="InterPro" id="IPR006148">
    <property type="entry name" value="Glc/Gal-6P_isomerase"/>
</dbReference>
<feature type="domain" description="Glucosamine/galactosamine-6-phosphate isomerase" evidence="4">
    <location>
        <begin position="10"/>
        <end position="227"/>
    </location>
</feature>
<dbReference type="UniPathway" id="UPA00629">
    <property type="reaction ID" value="UER00684"/>
</dbReference>
<dbReference type="RefSeq" id="WP_012242239.1">
    <property type="nucleotide sequence ID" value="NZ_JACAOG010000001.1"/>
</dbReference>
<dbReference type="GO" id="GO:0019262">
    <property type="term" value="P:N-acetylneuraminate catabolic process"/>
    <property type="evidence" value="ECO:0007669"/>
    <property type="project" value="UniProtKB-UniRule"/>
</dbReference>
<comment type="caution">
    <text evidence="3">Lacks conserved residue(s) required for the propagation of feature annotation.</text>
</comment>
<dbReference type="SMR" id="A0A553IJ91"/>
<evidence type="ECO:0000313" key="5">
    <source>
        <dbReference type="EMBL" id="TRY00263.1"/>
    </source>
</evidence>
<dbReference type="OMA" id="MEFSKHI"/>
<dbReference type="PANTHER" id="PTHR11280">
    <property type="entry name" value="GLUCOSAMINE-6-PHOSPHATE ISOMERASE"/>
    <property type="match status" value="1"/>
</dbReference>
<name>A0A553IJ91_ACHLA</name>
<protein>
    <recommendedName>
        <fullName evidence="3">Glucosamine-6-phosphate deaminase</fullName>
        <ecNumber evidence="3">3.5.99.6</ecNumber>
    </recommendedName>
    <alternativeName>
        <fullName evidence="3">GlcN6P deaminase</fullName>
        <shortName evidence="3">GNPDA</shortName>
    </alternativeName>
    <alternativeName>
        <fullName evidence="3">Glucosamine-6-phosphate isomerase</fullName>
    </alternativeName>
</protein>
<dbReference type="InterPro" id="IPR004547">
    <property type="entry name" value="Glucosamine6P_isomerase"/>
</dbReference>
<dbReference type="GO" id="GO:0004342">
    <property type="term" value="F:glucosamine-6-phosphate deaminase activity"/>
    <property type="evidence" value="ECO:0007669"/>
    <property type="project" value="UniProtKB-UniRule"/>
</dbReference>
<dbReference type="GO" id="GO:0006043">
    <property type="term" value="P:glucosamine catabolic process"/>
    <property type="evidence" value="ECO:0007669"/>
    <property type="project" value="TreeGrafter"/>
</dbReference>
<dbReference type="GO" id="GO:0042802">
    <property type="term" value="F:identical protein binding"/>
    <property type="evidence" value="ECO:0007669"/>
    <property type="project" value="TreeGrafter"/>
</dbReference>
<dbReference type="AlphaFoldDB" id="A0A553IJ91"/>
<evidence type="ECO:0000256" key="3">
    <source>
        <dbReference type="HAMAP-Rule" id="MF_01241"/>
    </source>
</evidence>
<keyword evidence="2 3" id="KW-0119">Carbohydrate metabolism</keyword>
<evidence type="ECO:0000313" key="6">
    <source>
        <dbReference type="Proteomes" id="UP000315938"/>
    </source>
</evidence>
<comment type="function">
    <text evidence="3">Catalyzes the reversible isomerization-deamination of glucosamine 6-phosphate (GlcN6P) to form fructose 6-phosphate (Fru6P) and ammonium ion.</text>
</comment>
<feature type="active site" description="For ring-opening step" evidence="3">
    <location>
        <position position="134"/>
    </location>
</feature>
<evidence type="ECO:0000256" key="1">
    <source>
        <dbReference type="ARBA" id="ARBA00022801"/>
    </source>
</evidence>
<accession>A0A553IJ91</accession>
<organism evidence="5 6">
    <name type="scientific">Acholeplasma laidlawii</name>
    <dbReference type="NCBI Taxonomy" id="2148"/>
    <lineage>
        <taxon>Bacteria</taxon>
        <taxon>Bacillati</taxon>
        <taxon>Mycoplasmatota</taxon>
        <taxon>Mollicutes</taxon>
        <taxon>Acholeplasmatales</taxon>
        <taxon>Acholeplasmataceae</taxon>
        <taxon>Acholeplasma</taxon>
    </lineage>
</organism>
<dbReference type="GO" id="GO:0005975">
    <property type="term" value="P:carbohydrate metabolic process"/>
    <property type="evidence" value="ECO:0007669"/>
    <property type="project" value="InterPro"/>
</dbReference>
<dbReference type="InterPro" id="IPR037171">
    <property type="entry name" value="NagB/RpiA_transferase-like"/>
</dbReference>
<comment type="caution">
    <text evidence="5">The sequence shown here is derived from an EMBL/GenBank/DDBJ whole genome shotgun (WGS) entry which is preliminary data.</text>
</comment>
<comment type="pathway">
    <text evidence="3">Amino-sugar metabolism; N-acetylneuraminate degradation; D-fructose 6-phosphate from N-acetylneuraminate: step 5/5.</text>
</comment>
<evidence type="ECO:0000256" key="2">
    <source>
        <dbReference type="ARBA" id="ARBA00023277"/>
    </source>
</evidence>
<evidence type="ECO:0000259" key="4">
    <source>
        <dbReference type="Pfam" id="PF01182"/>
    </source>
</evidence>
<keyword evidence="1 3" id="KW-0378">Hydrolase</keyword>
<comment type="catalytic activity">
    <reaction evidence="3">
        <text>alpha-D-glucosamine 6-phosphate + H2O = beta-D-fructose 6-phosphate + NH4(+)</text>
        <dbReference type="Rhea" id="RHEA:12172"/>
        <dbReference type="ChEBI" id="CHEBI:15377"/>
        <dbReference type="ChEBI" id="CHEBI:28938"/>
        <dbReference type="ChEBI" id="CHEBI:57634"/>
        <dbReference type="ChEBI" id="CHEBI:75989"/>
        <dbReference type="EC" id="3.5.99.6"/>
    </reaction>
</comment>
<dbReference type="Proteomes" id="UP000315938">
    <property type="component" value="Unassembled WGS sequence"/>
</dbReference>
<feature type="active site" description="Proton acceptor; for enolization step" evidence="3">
    <location>
        <position position="67"/>
    </location>
</feature>
<dbReference type="EC" id="3.5.99.6" evidence="3"/>
<proteinExistence type="inferred from homology"/>
<feature type="active site" description="For ring-opening step" evidence="3">
    <location>
        <position position="141"/>
    </location>
</feature>
<sequence length="240" mass="26786">MKINVFETKEELYRAVADFYIKAINEKPNMTLGLATGTTPIPLYQNLIKAYQDKLVSFKDITTFNLDEYIGLPKTHKESYFSFMRNQLFNHVDINLDNTHIPSGVLEPSEAIKEFQTALDAHQIDIQLLGLGSNGHIGFNEPGTSFESTTHKTQLALSTIQDNSRMFDSIDEVPTESITMGIKDIMRASKIVMIATGAQKADAVYKMIQGPVDESLPASILQKHDDVVIFLDKDAASLLK</sequence>
<dbReference type="GO" id="GO:0006046">
    <property type="term" value="P:N-acetylglucosamine catabolic process"/>
    <property type="evidence" value="ECO:0007669"/>
    <property type="project" value="UniProtKB-UniRule"/>
</dbReference>
<dbReference type="PANTHER" id="PTHR11280:SF5">
    <property type="entry name" value="GLUCOSAMINE-6-PHOSPHATE ISOMERASE"/>
    <property type="match status" value="1"/>
</dbReference>
<comment type="similarity">
    <text evidence="3">Belongs to the glucosamine/galactosamine-6-phosphate isomerase family. NagB subfamily.</text>
</comment>
<dbReference type="NCBIfam" id="TIGR00502">
    <property type="entry name" value="nagB"/>
    <property type="match status" value="1"/>
</dbReference>
<dbReference type="HAMAP" id="MF_01241">
    <property type="entry name" value="GlcN6P_deamin"/>
    <property type="match status" value="1"/>
</dbReference>